<gene>
    <name evidence="1" type="ORF">BDV41DRAFT_565013</name>
</gene>
<protein>
    <submittedName>
        <fullName evidence="1">Uncharacterized protein</fullName>
    </submittedName>
</protein>
<keyword evidence="2" id="KW-1185">Reference proteome</keyword>
<reference evidence="2" key="1">
    <citation type="submission" date="2019-04" db="EMBL/GenBank/DDBJ databases">
        <title>Friends and foes A comparative genomics studyof 23 Aspergillus species from section Flavi.</title>
        <authorList>
            <consortium name="DOE Joint Genome Institute"/>
            <person name="Kjaerbolling I."/>
            <person name="Vesth T."/>
            <person name="Frisvad J.C."/>
            <person name="Nybo J.L."/>
            <person name="Theobald S."/>
            <person name="Kildgaard S."/>
            <person name="Isbrandt T."/>
            <person name="Kuo A."/>
            <person name="Sato A."/>
            <person name="Lyhne E.K."/>
            <person name="Kogle M.E."/>
            <person name="Wiebenga A."/>
            <person name="Kun R.S."/>
            <person name="Lubbers R.J."/>
            <person name="Makela M.R."/>
            <person name="Barry K."/>
            <person name="Chovatia M."/>
            <person name="Clum A."/>
            <person name="Daum C."/>
            <person name="Haridas S."/>
            <person name="He G."/>
            <person name="LaButti K."/>
            <person name="Lipzen A."/>
            <person name="Mondo S."/>
            <person name="Riley R."/>
            <person name="Salamov A."/>
            <person name="Simmons B.A."/>
            <person name="Magnuson J.K."/>
            <person name="Henrissat B."/>
            <person name="Mortensen U.H."/>
            <person name="Larsen T.O."/>
            <person name="Devries R.P."/>
            <person name="Grigoriev I.V."/>
            <person name="Machida M."/>
            <person name="Baker S.E."/>
            <person name="Andersen M.R."/>
        </authorList>
    </citation>
    <scope>NUCLEOTIDE SEQUENCE [LARGE SCALE GENOMIC DNA]</scope>
    <source>
        <strain evidence="2">CBS 130015</strain>
    </source>
</reference>
<sequence length="322" mass="37343">MRQAIERFRTRMAAANRMFIQQRDRMRDYRYFEGLGTGSEAEWGTAETRSKANRIRPTTWLADAPTLEDALLVEFDGVIRLPMFRQTEQWRQIYLDTLQQVFKRQADDWAAEEGEETPGPIPPCHELVLSLKYAQGVRDPDFRHSGIAPFEPGFTTGVTDRDLEGLDPSQDRTRLRERLEQDNLEPELINRALIDGRVDDDLELKAGFVTGTGYCGGYPEWYSACLYCRQCVDDEDDDDKDKTGNIKDAVNLQDWAWRVIFFEASIENPRVLYGRKARFDSIPEFLDWYSSWLDYLDARGLLRLQRHRAGCETDCGSDCELH</sequence>
<accession>A0A5N6VZW1</accession>
<name>A0A5N6VZW1_9EURO</name>
<organism evidence="1 2">
    <name type="scientific">Aspergillus transmontanensis</name>
    <dbReference type="NCBI Taxonomy" id="1034304"/>
    <lineage>
        <taxon>Eukaryota</taxon>
        <taxon>Fungi</taxon>
        <taxon>Dikarya</taxon>
        <taxon>Ascomycota</taxon>
        <taxon>Pezizomycotina</taxon>
        <taxon>Eurotiomycetes</taxon>
        <taxon>Eurotiomycetidae</taxon>
        <taxon>Eurotiales</taxon>
        <taxon>Aspergillaceae</taxon>
        <taxon>Aspergillus</taxon>
        <taxon>Aspergillus subgen. Circumdati</taxon>
    </lineage>
</organism>
<dbReference type="EMBL" id="ML738332">
    <property type="protein sequence ID" value="KAE8312650.1"/>
    <property type="molecule type" value="Genomic_DNA"/>
</dbReference>
<evidence type="ECO:0000313" key="1">
    <source>
        <dbReference type="EMBL" id="KAE8312650.1"/>
    </source>
</evidence>
<proteinExistence type="predicted"/>
<evidence type="ECO:0000313" key="2">
    <source>
        <dbReference type="Proteomes" id="UP000325433"/>
    </source>
</evidence>
<dbReference type="Proteomes" id="UP000325433">
    <property type="component" value="Unassembled WGS sequence"/>
</dbReference>
<dbReference type="AlphaFoldDB" id="A0A5N6VZW1"/>